<keyword evidence="3" id="KW-1185">Reference proteome</keyword>
<dbReference type="Proteomes" id="UP000316775">
    <property type="component" value="Unassembled WGS sequence"/>
</dbReference>
<gene>
    <name evidence="2" type="ORF">FFL01_04480</name>
</gene>
<feature type="chain" id="PRO_5022816212" description="Lipoprotein" evidence="1">
    <location>
        <begin position="21"/>
        <end position="264"/>
    </location>
</feature>
<protein>
    <recommendedName>
        <fullName evidence="4">Lipoprotein</fullName>
    </recommendedName>
</protein>
<evidence type="ECO:0000313" key="3">
    <source>
        <dbReference type="Proteomes" id="UP000316775"/>
    </source>
</evidence>
<accession>A0A4Y4AU86</accession>
<keyword evidence="1" id="KW-0732">Signal</keyword>
<dbReference type="EMBL" id="BJNP01000003">
    <property type="protein sequence ID" value="GEC70909.1"/>
    <property type="molecule type" value="Genomic_DNA"/>
</dbReference>
<evidence type="ECO:0008006" key="4">
    <source>
        <dbReference type="Google" id="ProtNLM"/>
    </source>
</evidence>
<evidence type="ECO:0000313" key="2">
    <source>
        <dbReference type="EMBL" id="GEC70909.1"/>
    </source>
</evidence>
<dbReference type="PROSITE" id="PS51257">
    <property type="entry name" value="PROKAR_LIPOPROTEIN"/>
    <property type="match status" value="1"/>
</dbReference>
<name>A0A4Y4AU86_9FLAO</name>
<proteinExistence type="predicted"/>
<dbReference type="OrthoDB" id="1425378at2"/>
<evidence type="ECO:0000256" key="1">
    <source>
        <dbReference type="SAM" id="SignalP"/>
    </source>
</evidence>
<feature type="signal peptide" evidence="1">
    <location>
        <begin position="1"/>
        <end position="20"/>
    </location>
</feature>
<dbReference type="AlphaFoldDB" id="A0A4Y4AU86"/>
<reference evidence="2 3" key="1">
    <citation type="submission" date="2019-06" db="EMBL/GenBank/DDBJ databases">
        <title>Whole genome shotgun sequence of Flavobacterium flevense NBRC 14960.</title>
        <authorList>
            <person name="Hosoyama A."/>
            <person name="Uohara A."/>
            <person name="Ohji S."/>
            <person name="Ichikawa N."/>
        </authorList>
    </citation>
    <scope>NUCLEOTIDE SEQUENCE [LARGE SCALE GENOMIC DNA]</scope>
    <source>
        <strain evidence="2 3">NBRC 14960</strain>
    </source>
</reference>
<sequence length="264" mass="29678">MKKIITILSIVLVISCTSDAEKMNDTTASFVINVTTDNNTVTVDQNLTLTITSPEHLKGIELSNDNFVTSSSVYPGGGIGKTLTLNYRFTNVGGKTLYFKGVKEDNTTSEIKSITFNVVKGNSVKILSLKINSFDRMNTSWDLEYSNTDPNRLADVCFGITKLNFNSPFESTLNQKLWYKSEVKENQGDLTWNLSNLNLYLNPDNSFNFELVDIDNNNVGQDLTKSPPYIQFSLASYKQTKPNTVTLTYPDNNLEFILELEWPN</sequence>
<comment type="caution">
    <text evidence="2">The sequence shown here is derived from an EMBL/GenBank/DDBJ whole genome shotgun (WGS) entry which is preliminary data.</text>
</comment>
<dbReference type="RefSeq" id="WP_073242864.1">
    <property type="nucleotide sequence ID" value="NZ_BJNP01000003.1"/>
</dbReference>
<organism evidence="2 3">
    <name type="scientific">Flavobacterium flevense</name>
    <dbReference type="NCBI Taxonomy" id="983"/>
    <lineage>
        <taxon>Bacteria</taxon>
        <taxon>Pseudomonadati</taxon>
        <taxon>Bacteroidota</taxon>
        <taxon>Flavobacteriia</taxon>
        <taxon>Flavobacteriales</taxon>
        <taxon>Flavobacteriaceae</taxon>
        <taxon>Flavobacterium</taxon>
    </lineage>
</organism>